<dbReference type="AlphaFoldDB" id="A0A4W4FAN8"/>
<dbReference type="InterPro" id="IPR026124">
    <property type="entry name" value="Sperm-assoc_Ag8"/>
</dbReference>
<dbReference type="GO" id="GO:0005634">
    <property type="term" value="C:nucleus"/>
    <property type="evidence" value="ECO:0007669"/>
    <property type="project" value="TreeGrafter"/>
</dbReference>
<dbReference type="OMA" id="DKEGYPW"/>
<evidence type="ECO:0000313" key="2">
    <source>
        <dbReference type="Proteomes" id="UP000314983"/>
    </source>
</evidence>
<dbReference type="STRING" id="8005.ENSEEEP00000020764"/>
<keyword evidence="2" id="KW-1185">Reference proteome</keyword>
<reference evidence="1" key="5">
    <citation type="submission" date="2025-09" db="UniProtKB">
        <authorList>
            <consortium name="Ensembl"/>
        </authorList>
    </citation>
    <scope>IDENTIFICATION</scope>
</reference>
<reference evidence="2" key="1">
    <citation type="journal article" date="2014" name="Science">
        <title>Nonhuman genetics. Genomic basis for the convergent evolution of electric organs.</title>
        <authorList>
            <person name="Gallant J.R."/>
            <person name="Traeger L.L."/>
            <person name="Volkening J.D."/>
            <person name="Moffett H."/>
            <person name="Chen P.H."/>
            <person name="Novina C.D."/>
            <person name="Phillips G.N.Jr."/>
            <person name="Anand R."/>
            <person name="Wells G.B."/>
            <person name="Pinch M."/>
            <person name="Guth R."/>
            <person name="Unguez G.A."/>
            <person name="Albert J.S."/>
            <person name="Zakon H.H."/>
            <person name="Samanta M.P."/>
            <person name="Sussman M.R."/>
        </authorList>
    </citation>
    <scope>NUCLEOTIDE SEQUENCE [LARGE SCALE GENOMIC DNA]</scope>
</reference>
<protein>
    <recommendedName>
        <fullName evidence="3">Sperm associated antigen 8</fullName>
    </recommendedName>
</protein>
<organism evidence="1 2">
    <name type="scientific">Electrophorus electricus</name>
    <name type="common">Electric eel</name>
    <name type="synonym">Gymnotus electricus</name>
    <dbReference type="NCBI Taxonomy" id="8005"/>
    <lineage>
        <taxon>Eukaryota</taxon>
        <taxon>Metazoa</taxon>
        <taxon>Chordata</taxon>
        <taxon>Craniata</taxon>
        <taxon>Vertebrata</taxon>
        <taxon>Euteleostomi</taxon>
        <taxon>Actinopterygii</taxon>
        <taxon>Neopterygii</taxon>
        <taxon>Teleostei</taxon>
        <taxon>Ostariophysi</taxon>
        <taxon>Gymnotiformes</taxon>
        <taxon>Gymnotoidei</taxon>
        <taxon>Gymnotidae</taxon>
        <taxon>Electrophorus</taxon>
    </lineage>
</organism>
<evidence type="ECO:0000313" key="1">
    <source>
        <dbReference type="Ensembl" id="ENSEEEP00000020764.2"/>
    </source>
</evidence>
<reference evidence="1" key="3">
    <citation type="submission" date="2020-05" db="EMBL/GenBank/DDBJ databases">
        <title>Electrophorus electricus (electric eel) genome, fEleEle1, primary haplotype.</title>
        <authorList>
            <person name="Myers G."/>
            <person name="Meyer A."/>
            <person name="Fedrigo O."/>
            <person name="Formenti G."/>
            <person name="Rhie A."/>
            <person name="Tracey A."/>
            <person name="Sims Y."/>
            <person name="Jarvis E.D."/>
        </authorList>
    </citation>
    <scope>NUCLEOTIDE SEQUENCE [LARGE SCALE GENOMIC DNA]</scope>
</reference>
<reference evidence="2" key="2">
    <citation type="journal article" date="2017" name="Sci. Adv.">
        <title>A tail of two voltages: Proteomic comparison of the three electric organs of the electric eel.</title>
        <authorList>
            <person name="Traeger L.L."/>
            <person name="Sabat G."/>
            <person name="Barrett-Wilt G.A."/>
            <person name="Wells G.B."/>
            <person name="Sussman M.R."/>
        </authorList>
    </citation>
    <scope>NUCLEOTIDE SEQUENCE [LARGE SCALE GENOMIC DNA]</scope>
</reference>
<evidence type="ECO:0008006" key="3">
    <source>
        <dbReference type="Google" id="ProtNLM"/>
    </source>
</evidence>
<dbReference type="Proteomes" id="UP000314983">
    <property type="component" value="Chromosome 6"/>
</dbReference>
<dbReference type="PANTHER" id="PTHR15510">
    <property type="entry name" value="SPERM-ASSOCIATED ANTIGEN 8"/>
    <property type="match status" value="1"/>
</dbReference>
<dbReference type="PANTHER" id="PTHR15510:SF5">
    <property type="entry name" value="SPERM-ASSOCIATED ANTIGEN 8"/>
    <property type="match status" value="1"/>
</dbReference>
<sequence>KMSSSEVNAENKPVGRCLLDNWVEERATALLDSTGTRLDIHKNGHRGILTVDITSKVVSTVKAAYITPKGSGVRKRGLRTELLEKDLIKRISEQVHTELNAEPSAHELCSITRADYTAHGFKPACPAVTMDHDYKTDQAITFWSENYQKIQGMTPVRTRDTPFKKNASFSTPINESLDDLTPFTPENYPKI</sequence>
<accession>A0A4W4FAN8</accession>
<dbReference type="GO" id="GO:0045944">
    <property type="term" value="P:positive regulation of transcription by RNA polymerase II"/>
    <property type="evidence" value="ECO:0007669"/>
    <property type="project" value="TreeGrafter"/>
</dbReference>
<name>A0A4W4FAN8_ELEEL</name>
<dbReference type="GO" id="GO:0005737">
    <property type="term" value="C:cytoplasm"/>
    <property type="evidence" value="ECO:0007669"/>
    <property type="project" value="TreeGrafter"/>
</dbReference>
<gene>
    <name evidence="1" type="primary">SPAG8</name>
</gene>
<dbReference type="GO" id="GO:0008017">
    <property type="term" value="F:microtubule binding"/>
    <property type="evidence" value="ECO:0007669"/>
    <property type="project" value="InterPro"/>
</dbReference>
<reference evidence="1" key="4">
    <citation type="submission" date="2025-08" db="UniProtKB">
        <authorList>
            <consortium name="Ensembl"/>
        </authorList>
    </citation>
    <scope>IDENTIFICATION</scope>
</reference>
<dbReference type="Pfam" id="PF22584">
    <property type="entry name" value="CFAP143"/>
    <property type="match status" value="1"/>
</dbReference>
<proteinExistence type="predicted"/>
<dbReference type="GeneTree" id="ENSGT00640000091617"/>
<dbReference type="Ensembl" id="ENSEEET00000020995.2">
    <property type="protein sequence ID" value="ENSEEEP00000020764.2"/>
    <property type="gene ID" value="ENSEEEG00000010131.2"/>
</dbReference>